<dbReference type="InterPro" id="IPR001752">
    <property type="entry name" value="Kinesin_motor_dom"/>
</dbReference>
<name>W6UMQ1_ECHGR</name>
<dbReference type="Proteomes" id="UP000019149">
    <property type="component" value="Unassembled WGS sequence"/>
</dbReference>
<sequence length="171" mass="19492">MQLAFIIIESSARRRWCIFEFPCNYLPENERGIVNSSFLNLLLLELSLTVLLFMASYSPFIHFTLEYHALRTGEKKSFTFDHSYWSHDGFTVDENGILVPNGVSSRYISQENIFTDLGIGILKNASDGYNCSLFAYGQTGSGKSYSVVGYGKNNIAFLKSFPFIHQFIFIF</sequence>
<proteinExistence type="inferred from homology"/>
<dbReference type="AlphaFoldDB" id="W6UMQ1"/>
<keyword evidence="6" id="KW-1185">Reference proteome</keyword>
<evidence type="ECO:0000313" key="5">
    <source>
        <dbReference type="EMBL" id="EUB62333.1"/>
    </source>
</evidence>
<organism evidence="5 6">
    <name type="scientific">Echinococcus granulosus</name>
    <name type="common">Hydatid tapeworm</name>
    <dbReference type="NCBI Taxonomy" id="6210"/>
    <lineage>
        <taxon>Eukaryota</taxon>
        <taxon>Metazoa</taxon>
        <taxon>Spiralia</taxon>
        <taxon>Lophotrochozoa</taxon>
        <taxon>Platyhelminthes</taxon>
        <taxon>Cestoda</taxon>
        <taxon>Eucestoda</taxon>
        <taxon>Cyclophyllidea</taxon>
        <taxon>Taeniidae</taxon>
        <taxon>Echinococcus</taxon>
        <taxon>Echinococcus granulosus group</taxon>
    </lineage>
</organism>
<evidence type="ECO:0000256" key="2">
    <source>
        <dbReference type="ARBA" id="ARBA00022840"/>
    </source>
</evidence>
<accession>W6UMQ1</accession>
<comment type="similarity">
    <text evidence="3">Belongs to the TRAFAC class myosin-kinesin ATPase superfamily. Kinesin family.</text>
</comment>
<evidence type="ECO:0000256" key="3">
    <source>
        <dbReference type="PROSITE-ProRule" id="PRU00283"/>
    </source>
</evidence>
<dbReference type="InterPro" id="IPR027417">
    <property type="entry name" value="P-loop_NTPase"/>
</dbReference>
<dbReference type="PROSITE" id="PS50067">
    <property type="entry name" value="KINESIN_MOTOR_2"/>
    <property type="match status" value="1"/>
</dbReference>
<feature type="domain" description="Kinesin motor" evidence="4">
    <location>
        <begin position="47"/>
        <end position="171"/>
    </location>
</feature>
<feature type="binding site" evidence="3">
    <location>
        <begin position="137"/>
        <end position="144"/>
    </location>
    <ligand>
        <name>ATP</name>
        <dbReference type="ChEBI" id="CHEBI:30616"/>
    </ligand>
</feature>
<dbReference type="Pfam" id="PF00225">
    <property type="entry name" value="Kinesin"/>
    <property type="match status" value="1"/>
</dbReference>
<dbReference type="EMBL" id="APAU02000013">
    <property type="protein sequence ID" value="EUB62333.1"/>
    <property type="molecule type" value="Genomic_DNA"/>
</dbReference>
<dbReference type="OrthoDB" id="3176171at2759"/>
<dbReference type="PANTHER" id="PTHR47117">
    <property type="entry name" value="STAR-RELATED LIPID TRANSFER PROTEIN 9"/>
    <property type="match status" value="1"/>
</dbReference>
<evidence type="ECO:0000256" key="1">
    <source>
        <dbReference type="ARBA" id="ARBA00022741"/>
    </source>
</evidence>
<protein>
    <submittedName>
        <fullName evidence="5">Kinesin-related protein</fullName>
    </submittedName>
</protein>
<dbReference type="GO" id="GO:0005524">
    <property type="term" value="F:ATP binding"/>
    <property type="evidence" value="ECO:0007669"/>
    <property type="project" value="UniProtKB-UniRule"/>
</dbReference>
<dbReference type="RefSeq" id="XP_024353529.1">
    <property type="nucleotide sequence ID" value="XM_024492035.1"/>
</dbReference>
<reference evidence="5 6" key="1">
    <citation type="journal article" date="2013" name="Nat. Genet.">
        <title>The genome of the hydatid tapeworm Echinococcus granulosus.</title>
        <authorList>
            <person name="Zheng H."/>
            <person name="Zhang W."/>
            <person name="Zhang L."/>
            <person name="Zhang Z."/>
            <person name="Li J."/>
            <person name="Lu G."/>
            <person name="Zhu Y."/>
            <person name="Wang Y."/>
            <person name="Huang Y."/>
            <person name="Liu J."/>
            <person name="Kang H."/>
            <person name="Chen J."/>
            <person name="Wang L."/>
            <person name="Chen A."/>
            <person name="Yu S."/>
            <person name="Gao Z."/>
            <person name="Jin L."/>
            <person name="Gu W."/>
            <person name="Wang Z."/>
            <person name="Zhao L."/>
            <person name="Shi B."/>
            <person name="Wen H."/>
            <person name="Lin R."/>
            <person name="Jones M.K."/>
            <person name="Brejova B."/>
            <person name="Vinar T."/>
            <person name="Zhao G."/>
            <person name="McManus D.P."/>
            <person name="Chen Z."/>
            <person name="Zhou Y."/>
            <person name="Wang S."/>
        </authorList>
    </citation>
    <scope>NUCLEOTIDE SEQUENCE [LARGE SCALE GENOMIC DNA]</scope>
</reference>
<dbReference type="KEGG" id="egl:EGR_02786"/>
<keyword evidence="3" id="KW-0505">Motor protein</keyword>
<keyword evidence="2 3" id="KW-0067">ATP-binding</keyword>
<dbReference type="GO" id="GO:0008017">
    <property type="term" value="F:microtubule binding"/>
    <property type="evidence" value="ECO:0007669"/>
    <property type="project" value="InterPro"/>
</dbReference>
<keyword evidence="1 3" id="KW-0547">Nucleotide-binding</keyword>
<dbReference type="GO" id="GO:0003777">
    <property type="term" value="F:microtubule motor activity"/>
    <property type="evidence" value="ECO:0007669"/>
    <property type="project" value="InterPro"/>
</dbReference>
<evidence type="ECO:0000259" key="4">
    <source>
        <dbReference type="PROSITE" id="PS50067"/>
    </source>
</evidence>
<comment type="caution">
    <text evidence="5">The sequence shown here is derived from an EMBL/GenBank/DDBJ whole genome shotgun (WGS) entry which is preliminary data.</text>
</comment>
<evidence type="ECO:0000313" key="6">
    <source>
        <dbReference type="Proteomes" id="UP000019149"/>
    </source>
</evidence>
<dbReference type="GeneID" id="36338501"/>
<dbReference type="GO" id="GO:0007018">
    <property type="term" value="P:microtubule-based movement"/>
    <property type="evidence" value="ECO:0007669"/>
    <property type="project" value="InterPro"/>
</dbReference>
<dbReference type="InterPro" id="IPR036961">
    <property type="entry name" value="Kinesin_motor_dom_sf"/>
</dbReference>
<dbReference type="CTD" id="36338501"/>
<dbReference type="SUPFAM" id="SSF52540">
    <property type="entry name" value="P-loop containing nucleoside triphosphate hydrolases"/>
    <property type="match status" value="1"/>
</dbReference>
<gene>
    <name evidence="5" type="ORF">EGR_02786</name>
</gene>
<dbReference type="PANTHER" id="PTHR47117:SF6">
    <property type="entry name" value="KINESIN-LIKE PROTEIN KIF16B"/>
    <property type="match status" value="1"/>
</dbReference>
<dbReference type="STRING" id="6210.W6UMQ1"/>
<dbReference type="Gene3D" id="3.40.850.10">
    <property type="entry name" value="Kinesin motor domain"/>
    <property type="match status" value="1"/>
</dbReference>